<keyword evidence="1" id="KW-0328">Glycosyltransferase</keyword>
<evidence type="ECO:0000313" key="5">
    <source>
        <dbReference type="Proteomes" id="UP000002207"/>
    </source>
</evidence>
<dbReference type="SUPFAM" id="SSF75005">
    <property type="entry name" value="Arabinanase/levansucrase/invertase"/>
    <property type="match status" value="1"/>
</dbReference>
<gene>
    <name evidence="4" type="ordered locus">ACP_0702</name>
</gene>
<dbReference type="KEGG" id="aca:ACP_0702"/>
<dbReference type="GO" id="GO:0016757">
    <property type="term" value="F:glycosyltransferase activity"/>
    <property type="evidence" value="ECO:0007669"/>
    <property type="project" value="UniProtKB-KW"/>
</dbReference>
<dbReference type="Pfam" id="PF04041">
    <property type="entry name" value="Glyco_hydro_130"/>
    <property type="match status" value="1"/>
</dbReference>
<dbReference type="EMBL" id="CP001472">
    <property type="protein sequence ID" value="ACO31523.1"/>
    <property type="molecule type" value="Genomic_DNA"/>
</dbReference>
<dbReference type="AlphaFoldDB" id="C1F242"/>
<dbReference type="InterPro" id="IPR023296">
    <property type="entry name" value="Glyco_hydro_beta-prop_sf"/>
</dbReference>
<dbReference type="PIRSF" id="PIRSF016202">
    <property type="entry name" value="PH1107"/>
    <property type="match status" value="1"/>
</dbReference>
<keyword evidence="2" id="KW-0808">Transferase</keyword>
<accession>C1F242</accession>
<organism evidence="4 5">
    <name type="scientific">Acidobacterium capsulatum (strain ATCC 51196 / DSM 11244 / BCRC 80197 / JCM 7670 / NBRC 15755 / NCIMB 13165 / 161)</name>
    <dbReference type="NCBI Taxonomy" id="240015"/>
    <lineage>
        <taxon>Bacteria</taxon>
        <taxon>Pseudomonadati</taxon>
        <taxon>Acidobacteriota</taxon>
        <taxon>Terriglobia</taxon>
        <taxon>Terriglobales</taxon>
        <taxon>Acidobacteriaceae</taxon>
        <taxon>Acidobacterium</taxon>
    </lineage>
</organism>
<dbReference type="PANTHER" id="PTHR34106:SF5">
    <property type="entry name" value="GLYCOSIDASE"/>
    <property type="match status" value="1"/>
</dbReference>
<evidence type="ECO:0000313" key="4">
    <source>
        <dbReference type="EMBL" id="ACO31523.1"/>
    </source>
</evidence>
<dbReference type="PANTHER" id="PTHR34106">
    <property type="entry name" value="GLYCOSIDASE"/>
    <property type="match status" value="1"/>
</dbReference>
<dbReference type="Proteomes" id="UP000002207">
    <property type="component" value="Chromosome"/>
</dbReference>
<evidence type="ECO:0008006" key="6">
    <source>
        <dbReference type="Google" id="ProtNLM"/>
    </source>
</evidence>
<evidence type="ECO:0000256" key="3">
    <source>
        <dbReference type="ARBA" id="ARBA00024356"/>
    </source>
</evidence>
<comment type="similarity">
    <text evidence="3">Belongs to the glycosyl hydrolase 130 family.</text>
</comment>
<dbReference type="OrthoDB" id="9759709at2"/>
<keyword evidence="5" id="KW-1185">Reference proteome</keyword>
<dbReference type="HOGENOM" id="CLU_046648_3_0_0"/>
<proteinExistence type="inferred from homology"/>
<dbReference type="eggNOG" id="COG2152">
    <property type="taxonomic scope" value="Bacteria"/>
</dbReference>
<reference evidence="4 5" key="1">
    <citation type="journal article" date="2009" name="Appl. Environ. Microbiol.">
        <title>Three genomes from the phylum Acidobacteria provide insight into the lifestyles of these microorganisms in soils.</title>
        <authorList>
            <person name="Ward N.L."/>
            <person name="Challacombe J.F."/>
            <person name="Janssen P.H."/>
            <person name="Henrissat B."/>
            <person name="Coutinho P.M."/>
            <person name="Wu M."/>
            <person name="Xie G."/>
            <person name="Haft D.H."/>
            <person name="Sait M."/>
            <person name="Badger J."/>
            <person name="Barabote R.D."/>
            <person name="Bradley B."/>
            <person name="Brettin T.S."/>
            <person name="Brinkac L.M."/>
            <person name="Bruce D."/>
            <person name="Creasy T."/>
            <person name="Daugherty S.C."/>
            <person name="Davidsen T.M."/>
            <person name="DeBoy R.T."/>
            <person name="Detter J.C."/>
            <person name="Dodson R.J."/>
            <person name="Durkin A.S."/>
            <person name="Ganapathy A."/>
            <person name="Gwinn-Giglio M."/>
            <person name="Han C.S."/>
            <person name="Khouri H."/>
            <person name="Kiss H."/>
            <person name="Kothari S.P."/>
            <person name="Madupu R."/>
            <person name="Nelson K.E."/>
            <person name="Nelson W.C."/>
            <person name="Paulsen I."/>
            <person name="Penn K."/>
            <person name="Ren Q."/>
            <person name="Rosovitz M.J."/>
            <person name="Selengut J.D."/>
            <person name="Shrivastava S."/>
            <person name="Sullivan S.A."/>
            <person name="Tapia R."/>
            <person name="Thompson L.S."/>
            <person name="Watkins K.L."/>
            <person name="Yang Q."/>
            <person name="Yu C."/>
            <person name="Zafar N."/>
            <person name="Zhou L."/>
            <person name="Kuske C.R."/>
        </authorList>
    </citation>
    <scope>NUCLEOTIDE SEQUENCE [LARGE SCALE GENOMIC DNA]</scope>
    <source>
        <strain evidence="5">ATCC 51196 / DSM 11244 / BCRC 80197 / JCM 7670 / NBRC 15755 / NCIMB 13165 / 161</strain>
    </source>
</reference>
<protein>
    <recommendedName>
        <fullName evidence="6">Pesticidal protein Cry15Aa</fullName>
    </recommendedName>
</protein>
<evidence type="ECO:0000256" key="1">
    <source>
        <dbReference type="ARBA" id="ARBA00022676"/>
    </source>
</evidence>
<dbReference type="STRING" id="240015.ACP_0702"/>
<evidence type="ECO:0000256" key="2">
    <source>
        <dbReference type="ARBA" id="ARBA00022679"/>
    </source>
</evidence>
<dbReference type="InParanoid" id="C1F242"/>
<dbReference type="Gene3D" id="2.115.10.20">
    <property type="entry name" value="Glycosyl hydrolase domain, family 43"/>
    <property type="match status" value="1"/>
</dbReference>
<sequence length="391" mass="43781">MDVWGLRREQIRQAIAWACGIFLALVLLAPVLAQRDTKRAPSGWQIGPRTRLQAGSWRRPVDAPILTPDPSAVFRDPIRRQMVHWEANATFNPAAVVRHGKVYILYRAEDDTGLQAIGGHTSRLGLAWSRDGIHFTRDPEPVFYPANDAQKSREWPGGVEDPRIVEAPGGLYVLTYTQWNRKVTDIGLATSHDLRHWTKYGPIFPHRLGPAFESYKSGGIVTRLDHGRLVAAKIHGRYWMYWGEKIIHLAWSPDLIHWTPVMNPQGDALVLLQHRPGHFDSGFPEVGPPPLLTPKGIVLFYNGKNASQHGDSALGSGAYSTGQALFQTSNPGRLLARSTEPFLKPERPYEKTGQYGAGTTFAEGLVFFHHRWFLYYGCADSRVGVVEAAQR</sequence>
<dbReference type="CDD" id="cd18610">
    <property type="entry name" value="GH130_BT3780-like"/>
    <property type="match status" value="1"/>
</dbReference>
<dbReference type="InterPro" id="IPR007184">
    <property type="entry name" value="Mannoside_phosphorylase"/>
</dbReference>
<name>C1F242_ACIC5</name>